<dbReference type="PANTHER" id="PTHR13748">
    <property type="entry name" value="COBW-RELATED"/>
    <property type="match status" value="1"/>
</dbReference>
<reference evidence="2 3" key="1">
    <citation type="submission" date="2024-02" db="EMBL/GenBank/DDBJ databases">
        <title>FIRST GENOME SEQUENCES OF Leishmania (Viannia) shawi, Leishmania (Viannia) lindenbergi AND Leishmania (Viannia) utingensis.</title>
        <authorList>
            <person name="Resadore F."/>
            <person name="Custodio M.G.F."/>
            <person name="Boite M.C."/>
            <person name="Cupolillo E."/>
            <person name="Ferreira G.E.M."/>
        </authorList>
    </citation>
    <scope>NUCLEOTIDE SEQUENCE [LARGE SCALE GENOMIC DNA]</scope>
    <source>
        <strain evidence="2 3">MHOM/BR/1966/M15733</strain>
    </source>
</reference>
<dbReference type="Proteomes" id="UP001500131">
    <property type="component" value="Unassembled WGS sequence"/>
</dbReference>
<dbReference type="CDD" id="cd03112">
    <property type="entry name" value="CobW-like"/>
    <property type="match status" value="1"/>
</dbReference>
<dbReference type="Pfam" id="PF02492">
    <property type="entry name" value="cobW"/>
    <property type="match status" value="1"/>
</dbReference>
<evidence type="ECO:0000313" key="3">
    <source>
        <dbReference type="Proteomes" id="UP001500131"/>
    </source>
</evidence>
<name>A0AAW2ZRA6_9TRYP</name>
<organism evidence="2 3">
    <name type="scientific">Leishmania lindenbergi</name>
    <dbReference type="NCBI Taxonomy" id="651832"/>
    <lineage>
        <taxon>Eukaryota</taxon>
        <taxon>Discoba</taxon>
        <taxon>Euglenozoa</taxon>
        <taxon>Kinetoplastea</taxon>
        <taxon>Metakinetoplastina</taxon>
        <taxon>Trypanosomatida</taxon>
        <taxon>Trypanosomatidae</taxon>
        <taxon>Leishmaniinae</taxon>
        <taxon>Leishmania</taxon>
    </lineage>
</organism>
<dbReference type="Gene3D" id="3.40.50.300">
    <property type="entry name" value="P-loop containing nucleotide triphosphate hydrolases"/>
    <property type="match status" value="1"/>
</dbReference>
<keyword evidence="3" id="KW-1185">Reference proteome</keyword>
<sequence>MSSDEECPELISARVPVTILTGFLGSGKTTLLHYVLSADHTMRIAVIVNEFEFGKAIEKGLTLKSSEKPDDEWLELKNGCMCCTAQTQTVKALESLMERKGTFDLILVETSGLADPGPIAAMFWQDAPLCGYLYLSGIVTLVDSVNICRYLHDEDVMQEAERQILMADKVLLNKCDIASAAQQKAALAAVRKINPVAAVIQSDHSRVPNLRDILFIDTTRAATELVHLHDNHPSSISAVSLEFFDAERGLAVSSHRDVHAIATDLLYRCEEYGFEVVRCKAAIWYYENGEYGLLQLQSIGDLFDVTPMVGQSVPFGCTRALVLGKKLDEEKLRAIFAKHLKATK</sequence>
<dbReference type="InterPro" id="IPR003495">
    <property type="entry name" value="CobW/HypB/UreG_nucleotide-bd"/>
</dbReference>
<dbReference type="GO" id="GO:0005737">
    <property type="term" value="C:cytoplasm"/>
    <property type="evidence" value="ECO:0007669"/>
    <property type="project" value="TreeGrafter"/>
</dbReference>
<proteinExistence type="predicted"/>
<dbReference type="EMBL" id="JBAMZK010000037">
    <property type="protein sequence ID" value="KAL0492407.1"/>
    <property type="molecule type" value="Genomic_DNA"/>
</dbReference>
<protein>
    <submittedName>
        <fullName evidence="2">CobW/HypB/UreG, nucleotide-binding domain containing protein</fullName>
    </submittedName>
</protein>
<feature type="domain" description="CobW/HypB/UreG nucleotide-binding" evidence="1">
    <location>
        <begin position="16"/>
        <end position="200"/>
    </location>
</feature>
<evidence type="ECO:0000259" key="1">
    <source>
        <dbReference type="Pfam" id="PF02492"/>
    </source>
</evidence>
<dbReference type="PANTHER" id="PTHR13748:SF31">
    <property type="entry name" value="ZINC-REGULATED GTPASE METALLOPROTEIN ACTIVATOR 1A-RELATED"/>
    <property type="match status" value="1"/>
</dbReference>
<gene>
    <name evidence="2" type="ORF">Q4I31_008100</name>
</gene>
<dbReference type="InterPro" id="IPR051316">
    <property type="entry name" value="Zinc-reg_GTPase_activator"/>
</dbReference>
<accession>A0AAW2ZRA6</accession>
<dbReference type="SUPFAM" id="SSF52540">
    <property type="entry name" value="P-loop containing nucleoside triphosphate hydrolases"/>
    <property type="match status" value="1"/>
</dbReference>
<dbReference type="AlphaFoldDB" id="A0AAW2ZRA6"/>
<comment type="caution">
    <text evidence="2">The sequence shown here is derived from an EMBL/GenBank/DDBJ whole genome shotgun (WGS) entry which is preliminary data.</text>
</comment>
<evidence type="ECO:0000313" key="2">
    <source>
        <dbReference type="EMBL" id="KAL0492407.1"/>
    </source>
</evidence>
<dbReference type="InterPro" id="IPR027417">
    <property type="entry name" value="P-loop_NTPase"/>
</dbReference>